<dbReference type="GO" id="GO:0016712">
    <property type="term" value="F:oxidoreductase activity, acting on paired donors, with incorporation or reduction of molecular oxygen, reduced flavin or flavoprotein as one donor, and incorporation of one atom of oxygen"/>
    <property type="evidence" value="ECO:0007669"/>
    <property type="project" value="InterPro"/>
</dbReference>
<gene>
    <name evidence="16" type="ORF">TRIVIDRAFT_210109</name>
</gene>
<evidence type="ECO:0000256" key="7">
    <source>
        <dbReference type="ARBA" id="ARBA00022989"/>
    </source>
</evidence>
<feature type="compositionally biased region" description="Basic and acidic residues" evidence="14">
    <location>
        <begin position="553"/>
        <end position="564"/>
    </location>
</feature>
<evidence type="ECO:0000256" key="15">
    <source>
        <dbReference type="SAM" id="Phobius"/>
    </source>
</evidence>
<keyword evidence="4 12" id="KW-0349">Heme</keyword>
<dbReference type="AlphaFoldDB" id="G9N3J4"/>
<evidence type="ECO:0000256" key="6">
    <source>
        <dbReference type="ARBA" id="ARBA00022723"/>
    </source>
</evidence>
<proteinExistence type="inferred from homology"/>
<keyword evidence="7 15" id="KW-1133">Transmembrane helix</keyword>
<protein>
    <recommendedName>
        <fullName evidence="18">Cytochrome P450</fullName>
    </recommendedName>
</protein>
<keyword evidence="10 13" id="KW-0503">Monooxygenase</keyword>
<dbReference type="InterPro" id="IPR017972">
    <property type="entry name" value="Cyt_P450_CS"/>
</dbReference>
<dbReference type="SUPFAM" id="SSF48264">
    <property type="entry name" value="Cytochrome P450"/>
    <property type="match status" value="1"/>
</dbReference>
<dbReference type="Gene3D" id="1.10.630.10">
    <property type="entry name" value="Cytochrome P450"/>
    <property type="match status" value="1"/>
</dbReference>
<evidence type="ECO:0000256" key="12">
    <source>
        <dbReference type="PIRSR" id="PIRSR602402-1"/>
    </source>
</evidence>
<evidence type="ECO:0000256" key="5">
    <source>
        <dbReference type="ARBA" id="ARBA00022692"/>
    </source>
</evidence>
<keyword evidence="6 12" id="KW-0479">Metal-binding</keyword>
<organism evidence="16 17">
    <name type="scientific">Hypocrea virens (strain Gv29-8 / FGSC 10586)</name>
    <name type="common">Gliocladium virens</name>
    <name type="synonym">Trichoderma virens</name>
    <dbReference type="NCBI Taxonomy" id="413071"/>
    <lineage>
        <taxon>Eukaryota</taxon>
        <taxon>Fungi</taxon>
        <taxon>Dikarya</taxon>
        <taxon>Ascomycota</taxon>
        <taxon>Pezizomycotina</taxon>
        <taxon>Sordariomycetes</taxon>
        <taxon>Hypocreomycetidae</taxon>
        <taxon>Hypocreales</taxon>
        <taxon>Hypocreaceae</taxon>
        <taxon>Trichoderma</taxon>
    </lineage>
</organism>
<dbReference type="InterPro" id="IPR047146">
    <property type="entry name" value="Cyt_P450_E_CYP52_fungi"/>
</dbReference>
<dbReference type="EMBL" id="ABDF02000085">
    <property type="protein sequence ID" value="EHK18878.1"/>
    <property type="molecule type" value="Genomic_DNA"/>
</dbReference>
<dbReference type="CDD" id="cd11063">
    <property type="entry name" value="CYP52"/>
    <property type="match status" value="1"/>
</dbReference>
<evidence type="ECO:0000256" key="13">
    <source>
        <dbReference type="RuleBase" id="RU000461"/>
    </source>
</evidence>
<dbReference type="PANTHER" id="PTHR24287:SF17">
    <property type="entry name" value="P450, PUTATIVE (EUROFUNG)-RELATED"/>
    <property type="match status" value="1"/>
</dbReference>
<keyword evidence="17" id="KW-1185">Reference proteome</keyword>
<keyword evidence="11 15" id="KW-0472">Membrane</keyword>
<evidence type="ECO:0000256" key="3">
    <source>
        <dbReference type="ARBA" id="ARBA00010617"/>
    </source>
</evidence>
<feature type="transmembrane region" description="Helical" evidence="15">
    <location>
        <begin position="41"/>
        <end position="60"/>
    </location>
</feature>
<dbReference type="Pfam" id="PF00067">
    <property type="entry name" value="p450"/>
    <property type="match status" value="1"/>
</dbReference>
<dbReference type="Proteomes" id="UP000007115">
    <property type="component" value="Unassembled WGS sequence"/>
</dbReference>
<feature type="region of interest" description="Disordered" evidence="14">
    <location>
        <begin position="535"/>
        <end position="564"/>
    </location>
</feature>
<comment type="subcellular location">
    <subcellularLocation>
        <location evidence="2">Membrane</location>
        <topology evidence="2">Single-pass membrane protein</topology>
    </subcellularLocation>
</comment>
<dbReference type="GO" id="GO:0020037">
    <property type="term" value="F:heme binding"/>
    <property type="evidence" value="ECO:0007669"/>
    <property type="project" value="InterPro"/>
</dbReference>
<dbReference type="OrthoDB" id="1470350at2759"/>
<evidence type="ECO:0000256" key="10">
    <source>
        <dbReference type="ARBA" id="ARBA00023033"/>
    </source>
</evidence>
<evidence type="ECO:0000256" key="9">
    <source>
        <dbReference type="ARBA" id="ARBA00023004"/>
    </source>
</evidence>
<reference evidence="16 17" key="1">
    <citation type="journal article" date="2011" name="Genome Biol.">
        <title>Comparative genome sequence analysis underscores mycoparasitism as the ancestral life style of Trichoderma.</title>
        <authorList>
            <person name="Kubicek C.P."/>
            <person name="Herrera-Estrella A."/>
            <person name="Seidl-Seiboth V."/>
            <person name="Martinez D.A."/>
            <person name="Druzhinina I.S."/>
            <person name="Thon M."/>
            <person name="Zeilinger S."/>
            <person name="Casas-Flores S."/>
            <person name="Horwitz B.A."/>
            <person name="Mukherjee P.K."/>
            <person name="Mukherjee M."/>
            <person name="Kredics L."/>
            <person name="Alcaraz L.D."/>
            <person name="Aerts A."/>
            <person name="Antal Z."/>
            <person name="Atanasova L."/>
            <person name="Cervantes-Badillo M.G."/>
            <person name="Challacombe J."/>
            <person name="Chertkov O."/>
            <person name="McCluskey K."/>
            <person name="Coulpier F."/>
            <person name="Deshpande N."/>
            <person name="von Doehren H."/>
            <person name="Ebbole D.J."/>
            <person name="Esquivel-Naranjo E.U."/>
            <person name="Fekete E."/>
            <person name="Flipphi M."/>
            <person name="Glaser F."/>
            <person name="Gomez-Rodriguez E.Y."/>
            <person name="Gruber S."/>
            <person name="Han C."/>
            <person name="Henrissat B."/>
            <person name="Hermosa R."/>
            <person name="Hernandez-Onate M."/>
            <person name="Karaffa L."/>
            <person name="Kosti I."/>
            <person name="Le Crom S."/>
            <person name="Lindquist E."/>
            <person name="Lucas S."/>
            <person name="Luebeck M."/>
            <person name="Luebeck P.S."/>
            <person name="Margeot A."/>
            <person name="Metz B."/>
            <person name="Misra M."/>
            <person name="Nevalainen H."/>
            <person name="Omann M."/>
            <person name="Packer N."/>
            <person name="Perrone G."/>
            <person name="Uresti-Rivera E.E."/>
            <person name="Salamov A."/>
            <person name="Schmoll M."/>
            <person name="Seiboth B."/>
            <person name="Shapiro H."/>
            <person name="Sukno S."/>
            <person name="Tamayo-Ramos J.A."/>
            <person name="Tisch D."/>
            <person name="Wiest A."/>
            <person name="Wilkinson H.H."/>
            <person name="Zhang M."/>
            <person name="Coutinho P.M."/>
            <person name="Kenerley C.M."/>
            <person name="Monte E."/>
            <person name="Baker S.E."/>
            <person name="Grigoriev I.V."/>
        </authorList>
    </citation>
    <scope>NUCLEOTIDE SEQUENCE [LARGE SCALE GENOMIC DNA]</scope>
    <source>
        <strain evidence="17">Gv29-8 / FGSC 10586</strain>
    </source>
</reference>
<dbReference type="InterPro" id="IPR036396">
    <property type="entry name" value="Cyt_P450_sf"/>
</dbReference>
<keyword evidence="5 15" id="KW-0812">Transmembrane</keyword>
<sequence>MSLIVSEITALAGAVLTSTYIAWSVLERIFLVVTDQHLTPFSSYASLGAAIVVIPIFALFRRRHHYIRGTRVNGCKLAAVYPHRDPILGLDMLSISVKALKEYRLLQLWDDLLKTYNGTYWFSSMGKWMLITSEPENLKTLLSTRFEDWPMKSLRQQVSILTLGPHAIFAVNGPEWQHARAMIRPSFVRNQIADLECTDRHVENFLARLPRDGSKFDIDKLLYHFTMDVATDFMFGHSTSILTSPTKESLEFMAAFDYILTTSTNRARLGWLVLLRPDKKFDEYVTITQRFVDQHVSQALAQEKMERPYIFMNEIIKSGASHREVRDQLFSLILGGRDTSASTMSSLFWVLSRRPDVFKKLRNEIAELDGRKPTWEELKNLKYLNMVLKETLRLYSAVASNMRTAERDTVLPKGGGPDGQSPLFVPKGTDCRFTTHSLHRRKDYWGPDADEFRPERWETHRPGWEYIPFSGGPRICIGQQFALTQMLFLITRVLQTFGDIQPGDDKPMQHEIGSTISMVNGCWIQLTPADAPELAISSGGLSESSNLPAELSQRTKDPPFQHQQWRRDLHPEPAAGRHRARLHGPTPTTRARRLQAIAAGATIRGLRRVLDPGRDQPLRLVAMDETGAAVETGVASVAETAARPAKALLEEPPRLWWRDCQRTSMKSISTKSLVSLATSRTLTCR</sequence>
<dbReference type="GO" id="GO:0005506">
    <property type="term" value="F:iron ion binding"/>
    <property type="evidence" value="ECO:0007669"/>
    <property type="project" value="InterPro"/>
</dbReference>
<dbReference type="PRINTS" id="PR00385">
    <property type="entry name" value="P450"/>
</dbReference>
<dbReference type="PROSITE" id="PS00086">
    <property type="entry name" value="CYTOCHROME_P450"/>
    <property type="match status" value="1"/>
</dbReference>
<dbReference type="InterPro" id="IPR002402">
    <property type="entry name" value="Cyt_P450_E_grp-II"/>
</dbReference>
<dbReference type="OMA" id="HETHFAN"/>
<evidence type="ECO:0000313" key="16">
    <source>
        <dbReference type="EMBL" id="EHK18878.1"/>
    </source>
</evidence>
<comment type="similarity">
    <text evidence="3 13">Belongs to the cytochrome P450 family.</text>
</comment>
<dbReference type="STRING" id="413071.G9N3J4"/>
<evidence type="ECO:0000256" key="1">
    <source>
        <dbReference type="ARBA" id="ARBA00001971"/>
    </source>
</evidence>
<evidence type="ECO:0000313" key="17">
    <source>
        <dbReference type="Proteomes" id="UP000007115"/>
    </source>
</evidence>
<dbReference type="InterPro" id="IPR002974">
    <property type="entry name" value="Cyt_P450_E_CYP52_ascomycetes"/>
</dbReference>
<evidence type="ECO:0000256" key="4">
    <source>
        <dbReference type="ARBA" id="ARBA00022617"/>
    </source>
</evidence>
<keyword evidence="9 12" id="KW-0408">Iron</keyword>
<dbReference type="HOGENOM" id="CLU_001570_27_0_1"/>
<dbReference type="VEuPathDB" id="FungiDB:TRIVIDRAFT_210109"/>
<dbReference type="eggNOG" id="KOG0157">
    <property type="taxonomic scope" value="Eukaryota"/>
</dbReference>
<dbReference type="GeneID" id="25790548"/>
<name>G9N3J4_HYPVG</name>
<dbReference type="InParanoid" id="G9N3J4"/>
<dbReference type="PRINTS" id="PR01239">
    <property type="entry name" value="EP450IICYP52"/>
</dbReference>
<dbReference type="GO" id="GO:0016020">
    <property type="term" value="C:membrane"/>
    <property type="evidence" value="ECO:0007669"/>
    <property type="project" value="UniProtKB-SubCell"/>
</dbReference>
<accession>G9N3J4</accession>
<keyword evidence="8 13" id="KW-0560">Oxidoreductase</keyword>
<comment type="caution">
    <text evidence="16">The sequence shown here is derived from an EMBL/GenBank/DDBJ whole genome shotgun (WGS) entry which is preliminary data.</text>
</comment>
<dbReference type="PRINTS" id="PR00464">
    <property type="entry name" value="EP450II"/>
</dbReference>
<dbReference type="InterPro" id="IPR001128">
    <property type="entry name" value="Cyt_P450"/>
</dbReference>
<comment type="cofactor">
    <cofactor evidence="1 12">
        <name>heme</name>
        <dbReference type="ChEBI" id="CHEBI:30413"/>
    </cofactor>
</comment>
<dbReference type="RefSeq" id="XP_013953075.1">
    <property type="nucleotide sequence ID" value="XM_014097600.1"/>
</dbReference>
<dbReference type="PANTHER" id="PTHR24287">
    <property type="entry name" value="P450, PUTATIVE (EUROFUNG)-RELATED"/>
    <property type="match status" value="1"/>
</dbReference>
<evidence type="ECO:0000256" key="14">
    <source>
        <dbReference type="SAM" id="MobiDB-lite"/>
    </source>
</evidence>
<evidence type="ECO:0000256" key="11">
    <source>
        <dbReference type="ARBA" id="ARBA00023136"/>
    </source>
</evidence>
<feature type="binding site" description="axial binding residue" evidence="12">
    <location>
        <position position="476"/>
    </location>
    <ligand>
        <name>heme</name>
        <dbReference type="ChEBI" id="CHEBI:30413"/>
    </ligand>
    <ligandPart>
        <name>Fe</name>
        <dbReference type="ChEBI" id="CHEBI:18248"/>
    </ligandPart>
</feature>
<evidence type="ECO:0000256" key="8">
    <source>
        <dbReference type="ARBA" id="ARBA00023002"/>
    </source>
</evidence>
<evidence type="ECO:0008006" key="18">
    <source>
        <dbReference type="Google" id="ProtNLM"/>
    </source>
</evidence>
<evidence type="ECO:0000256" key="2">
    <source>
        <dbReference type="ARBA" id="ARBA00004167"/>
    </source>
</evidence>